<feature type="binding site" evidence="12">
    <location>
        <position position="287"/>
    </location>
    <ligand>
        <name>S-adenosyl-L-methionine</name>
        <dbReference type="ChEBI" id="CHEBI:59789"/>
    </ligand>
</feature>
<dbReference type="FunFam" id="3.20.20.70:FF:000014">
    <property type="entry name" value="Probable dual-specificity RNA methyltransferase RlmN"/>
    <property type="match status" value="1"/>
</dbReference>
<evidence type="ECO:0000313" key="14">
    <source>
        <dbReference type="EMBL" id="CAA9212429.1"/>
    </source>
</evidence>
<accession>A0A6J4H2I8</accession>
<dbReference type="InterPro" id="IPR027492">
    <property type="entry name" value="RNA_MTrfase_RlmN"/>
</dbReference>
<feature type="binding site" evidence="12">
    <location>
        <position position="114"/>
    </location>
    <ligand>
        <name>[4Fe-4S] cluster</name>
        <dbReference type="ChEBI" id="CHEBI:49883"/>
        <note>4Fe-4S-S-AdoMet</note>
    </ligand>
</feature>
<feature type="binding site" evidence="12">
    <location>
        <position position="117"/>
    </location>
    <ligand>
        <name>[4Fe-4S] cluster</name>
        <dbReference type="ChEBI" id="CHEBI:49883"/>
        <note>4Fe-4S-S-AdoMet</note>
    </ligand>
</feature>
<comment type="similarity">
    <text evidence="12">Belongs to the radical SAM superfamily. RlmN family.</text>
</comment>
<dbReference type="GO" id="GO:0051539">
    <property type="term" value="F:4 iron, 4 sulfur cluster binding"/>
    <property type="evidence" value="ECO:0007669"/>
    <property type="project" value="UniProtKB-UniRule"/>
</dbReference>
<feature type="domain" description="Radical SAM core" evidence="13">
    <location>
        <begin position="96"/>
        <end position="326"/>
    </location>
</feature>
<comment type="subcellular location">
    <subcellularLocation>
        <location evidence="1 12">Cytoplasm</location>
    </subcellularLocation>
</comment>
<dbReference type="InterPro" id="IPR048641">
    <property type="entry name" value="RlmN_N"/>
</dbReference>
<comment type="catalytic activity">
    <reaction evidence="12">
        <text>adenosine(2503) in 23S rRNA + 2 reduced [2Fe-2S]-[ferredoxin] + 2 S-adenosyl-L-methionine = 2-methyladenosine(2503) in 23S rRNA + 5'-deoxyadenosine + L-methionine + 2 oxidized [2Fe-2S]-[ferredoxin] + S-adenosyl-L-homocysteine</text>
        <dbReference type="Rhea" id="RHEA:42916"/>
        <dbReference type="Rhea" id="RHEA-COMP:10000"/>
        <dbReference type="Rhea" id="RHEA-COMP:10001"/>
        <dbReference type="Rhea" id="RHEA-COMP:10152"/>
        <dbReference type="Rhea" id="RHEA-COMP:10282"/>
        <dbReference type="ChEBI" id="CHEBI:17319"/>
        <dbReference type="ChEBI" id="CHEBI:33737"/>
        <dbReference type="ChEBI" id="CHEBI:33738"/>
        <dbReference type="ChEBI" id="CHEBI:57844"/>
        <dbReference type="ChEBI" id="CHEBI:57856"/>
        <dbReference type="ChEBI" id="CHEBI:59789"/>
        <dbReference type="ChEBI" id="CHEBI:74411"/>
        <dbReference type="ChEBI" id="CHEBI:74497"/>
        <dbReference type="EC" id="2.1.1.192"/>
    </reaction>
</comment>
<evidence type="ECO:0000256" key="9">
    <source>
        <dbReference type="ARBA" id="ARBA00022723"/>
    </source>
</evidence>
<dbReference type="Gene3D" id="1.10.150.530">
    <property type="match status" value="1"/>
</dbReference>
<dbReference type="Pfam" id="PF04055">
    <property type="entry name" value="Radical_SAM"/>
    <property type="match status" value="1"/>
</dbReference>
<dbReference type="PANTHER" id="PTHR30544">
    <property type="entry name" value="23S RRNA METHYLTRANSFERASE"/>
    <property type="match status" value="1"/>
</dbReference>
<keyword evidence="7 12" id="KW-0949">S-adenosyl-L-methionine</keyword>
<dbReference type="GO" id="GO:0070040">
    <property type="term" value="F:rRNA (adenine(2503)-C2-)-methyltransferase activity"/>
    <property type="evidence" value="ECO:0007669"/>
    <property type="project" value="UniProtKB-UniRule"/>
</dbReference>
<dbReference type="InterPro" id="IPR007197">
    <property type="entry name" value="rSAM"/>
</dbReference>
<dbReference type="GO" id="GO:0005737">
    <property type="term" value="C:cytoplasm"/>
    <property type="evidence" value="ECO:0007669"/>
    <property type="project" value="UniProtKB-SubCell"/>
</dbReference>
<dbReference type="NCBIfam" id="TIGR00048">
    <property type="entry name" value="rRNA_mod_RlmN"/>
    <property type="match status" value="1"/>
</dbReference>
<dbReference type="GO" id="GO:0019843">
    <property type="term" value="F:rRNA binding"/>
    <property type="evidence" value="ECO:0007669"/>
    <property type="project" value="UniProtKB-UniRule"/>
</dbReference>
<dbReference type="Pfam" id="PF21016">
    <property type="entry name" value="RlmN_N"/>
    <property type="match status" value="1"/>
</dbReference>
<dbReference type="GO" id="GO:0030488">
    <property type="term" value="P:tRNA methylation"/>
    <property type="evidence" value="ECO:0007669"/>
    <property type="project" value="UniProtKB-UniRule"/>
</dbReference>
<keyword evidence="2 12" id="KW-0004">4Fe-4S</keyword>
<feature type="binding site" evidence="12">
    <location>
        <begin position="211"/>
        <end position="213"/>
    </location>
    <ligand>
        <name>S-adenosyl-L-methionine</name>
        <dbReference type="ChEBI" id="CHEBI:59789"/>
    </ligand>
</feature>
<organism evidence="14">
    <name type="scientific">uncultured Armatimonadetes bacterium</name>
    <dbReference type="NCBI Taxonomy" id="157466"/>
    <lineage>
        <taxon>Bacteria</taxon>
        <taxon>Bacillati</taxon>
        <taxon>Armatimonadota</taxon>
        <taxon>environmental samples</taxon>
    </lineage>
</organism>
<dbReference type="SFLD" id="SFLDS00029">
    <property type="entry name" value="Radical_SAM"/>
    <property type="match status" value="1"/>
</dbReference>
<evidence type="ECO:0000256" key="10">
    <source>
        <dbReference type="ARBA" id="ARBA00023004"/>
    </source>
</evidence>
<dbReference type="GO" id="GO:0002935">
    <property type="term" value="F:tRNA (adenine(37)-C2)-methyltransferase activity"/>
    <property type="evidence" value="ECO:0007669"/>
    <property type="project" value="UniProtKB-UniRule"/>
</dbReference>
<dbReference type="GO" id="GO:0046872">
    <property type="term" value="F:metal ion binding"/>
    <property type="evidence" value="ECO:0007669"/>
    <property type="project" value="UniProtKB-KW"/>
</dbReference>
<evidence type="ECO:0000256" key="6">
    <source>
        <dbReference type="ARBA" id="ARBA00022679"/>
    </source>
</evidence>
<dbReference type="PROSITE" id="PS51918">
    <property type="entry name" value="RADICAL_SAM"/>
    <property type="match status" value="1"/>
</dbReference>
<comment type="miscellaneous">
    <text evidence="12">Reaction proceeds by a ping-pong mechanism involving intermediate methylation of a conserved cysteine residue.</text>
</comment>
<keyword evidence="8 12" id="KW-0819">tRNA processing</keyword>
<feature type="binding site" evidence="12">
    <location>
        <begin position="158"/>
        <end position="159"/>
    </location>
    <ligand>
        <name>S-adenosyl-L-methionine</name>
        <dbReference type="ChEBI" id="CHEBI:59789"/>
    </ligand>
</feature>
<dbReference type="HAMAP" id="MF_01849">
    <property type="entry name" value="RNA_methyltr_RlmN"/>
    <property type="match status" value="1"/>
</dbReference>
<dbReference type="SUPFAM" id="SSF102114">
    <property type="entry name" value="Radical SAM enzymes"/>
    <property type="match status" value="1"/>
</dbReference>
<keyword evidence="12" id="KW-1015">Disulfide bond</keyword>
<evidence type="ECO:0000259" key="13">
    <source>
        <dbReference type="PROSITE" id="PS51918"/>
    </source>
</evidence>
<protein>
    <recommendedName>
        <fullName evidence="12">Probable dual-specificity RNA methyltransferase RlmN</fullName>
        <ecNumber evidence="12">2.1.1.192</ecNumber>
    </recommendedName>
    <alternativeName>
        <fullName evidence="12">23S rRNA (adenine(2503)-C(2))-methyltransferase</fullName>
    </alternativeName>
    <alternativeName>
        <fullName evidence="12">23S rRNA m2A2503 methyltransferase</fullName>
    </alternativeName>
    <alternativeName>
        <fullName evidence="12">Ribosomal RNA large subunit methyltransferase N</fullName>
    </alternativeName>
    <alternativeName>
        <fullName evidence="12">tRNA (adenine(37)-C(2))-methyltransferase</fullName>
    </alternativeName>
    <alternativeName>
        <fullName evidence="12">tRNA m2A37 methyltransferase</fullName>
    </alternativeName>
</protein>
<dbReference type="SFLD" id="SFLDG01062">
    <property type="entry name" value="methyltransferase_(Class_A)"/>
    <property type="match status" value="1"/>
</dbReference>
<dbReference type="SFLD" id="SFLDF00275">
    <property type="entry name" value="adenosine_C2_methyltransferase"/>
    <property type="match status" value="1"/>
</dbReference>
<comment type="catalytic activity">
    <reaction evidence="12">
        <text>adenosine(37) in tRNA + 2 reduced [2Fe-2S]-[ferredoxin] + 2 S-adenosyl-L-methionine = 2-methyladenosine(37) in tRNA + 5'-deoxyadenosine + L-methionine + 2 oxidized [2Fe-2S]-[ferredoxin] + S-adenosyl-L-homocysteine</text>
        <dbReference type="Rhea" id="RHEA:43332"/>
        <dbReference type="Rhea" id="RHEA-COMP:10000"/>
        <dbReference type="Rhea" id="RHEA-COMP:10001"/>
        <dbReference type="Rhea" id="RHEA-COMP:10162"/>
        <dbReference type="Rhea" id="RHEA-COMP:10485"/>
        <dbReference type="ChEBI" id="CHEBI:17319"/>
        <dbReference type="ChEBI" id="CHEBI:33737"/>
        <dbReference type="ChEBI" id="CHEBI:33738"/>
        <dbReference type="ChEBI" id="CHEBI:57844"/>
        <dbReference type="ChEBI" id="CHEBI:57856"/>
        <dbReference type="ChEBI" id="CHEBI:59789"/>
        <dbReference type="ChEBI" id="CHEBI:74411"/>
        <dbReference type="ChEBI" id="CHEBI:74497"/>
        <dbReference type="EC" id="2.1.1.192"/>
    </reaction>
</comment>
<dbReference type="InterPro" id="IPR013785">
    <property type="entry name" value="Aldolase_TIM"/>
</dbReference>
<dbReference type="EC" id="2.1.1.192" evidence="12"/>
<name>A0A6J4H2I8_9BACT</name>
<evidence type="ECO:0000256" key="5">
    <source>
        <dbReference type="ARBA" id="ARBA00022603"/>
    </source>
</evidence>
<dbReference type="PANTHER" id="PTHR30544:SF5">
    <property type="entry name" value="RADICAL SAM CORE DOMAIN-CONTAINING PROTEIN"/>
    <property type="match status" value="1"/>
</dbReference>
<evidence type="ECO:0000256" key="8">
    <source>
        <dbReference type="ARBA" id="ARBA00022694"/>
    </source>
</evidence>
<keyword evidence="9 12" id="KW-0479">Metal-binding</keyword>
<keyword evidence="6 12" id="KW-0808">Transferase</keyword>
<feature type="active site" description="Proton acceptor" evidence="12">
    <location>
        <position position="90"/>
    </location>
</feature>
<dbReference type="PIRSF" id="PIRSF006004">
    <property type="entry name" value="CHP00048"/>
    <property type="match status" value="1"/>
</dbReference>
<keyword evidence="3 12" id="KW-0963">Cytoplasm</keyword>
<keyword evidence="4 12" id="KW-0698">rRNA processing</keyword>
<evidence type="ECO:0000256" key="12">
    <source>
        <dbReference type="HAMAP-Rule" id="MF_01849"/>
    </source>
</evidence>
<feature type="active site" description="S-methylcysteine intermediate" evidence="12">
    <location>
        <position position="331"/>
    </location>
</feature>
<dbReference type="InterPro" id="IPR004383">
    <property type="entry name" value="rRNA_lsu_MTrfase_RlmN/Cfr"/>
</dbReference>
<evidence type="ECO:0000256" key="11">
    <source>
        <dbReference type="ARBA" id="ARBA00023014"/>
    </source>
</evidence>
<dbReference type="GO" id="GO:0000049">
    <property type="term" value="F:tRNA binding"/>
    <property type="evidence" value="ECO:0007669"/>
    <property type="project" value="UniProtKB-UniRule"/>
</dbReference>
<keyword evidence="5 12" id="KW-0489">Methyltransferase</keyword>
<evidence type="ECO:0000256" key="7">
    <source>
        <dbReference type="ARBA" id="ARBA00022691"/>
    </source>
</evidence>
<sequence length="359" mass="39357">METLVGKTTQELEAVVQALGAPAFRGRQIAQAIYKRQVRTWDGLTDLPRDLRARLAEHYDLAPCRVRSSSAAPDGTVKYLMDQPDGEVIESVFLPYPGRTSVCISSQVGCPMACSFCATGTEGLARNLSAGEIVDQVLLMQSLHPEQRITHVVFMGMGEPLLNYAAALAAIRILNQEVGIAMRHVTLSTVGVVPNIEKLADEDLQLTLAVSLHAPNDTLRSELVPLNEKYPIARLLQACRDYTDKTRRRITFEYVLLADVNDGEKEAHELGDLLRGMLAGVNVIPYNTTDVAAPYQRPTPEAQRRFREIVAGHGVTITQRKERGHRIAAACGQLKRSALRRGSMMRSLPVIAAAPSGKP</sequence>
<dbReference type="AlphaFoldDB" id="A0A6J4H2I8"/>
<keyword evidence="10 12" id="KW-0408">Iron</keyword>
<feature type="binding site" evidence="12">
    <location>
        <position position="110"/>
    </location>
    <ligand>
        <name>[4Fe-4S] cluster</name>
        <dbReference type="ChEBI" id="CHEBI:49883"/>
        <note>4Fe-4S-S-AdoMet</note>
    </ligand>
</feature>
<reference evidence="14" key="1">
    <citation type="submission" date="2020-02" db="EMBL/GenBank/DDBJ databases">
        <authorList>
            <person name="Meier V. D."/>
        </authorList>
    </citation>
    <scope>NUCLEOTIDE SEQUENCE</scope>
    <source>
        <strain evidence="14">AVDCRST_MAG63</strain>
    </source>
</reference>
<dbReference type="InterPro" id="IPR058240">
    <property type="entry name" value="rSAM_sf"/>
</dbReference>
<feature type="binding site" evidence="12">
    <location>
        <position position="188"/>
    </location>
    <ligand>
        <name>S-adenosyl-L-methionine</name>
        <dbReference type="ChEBI" id="CHEBI:59789"/>
    </ligand>
</feature>
<evidence type="ECO:0000256" key="1">
    <source>
        <dbReference type="ARBA" id="ARBA00004496"/>
    </source>
</evidence>
<dbReference type="CDD" id="cd01335">
    <property type="entry name" value="Radical_SAM"/>
    <property type="match status" value="1"/>
</dbReference>
<comment type="caution">
    <text evidence="12">Lacks conserved residue(s) required for the propagation of feature annotation.</text>
</comment>
<evidence type="ECO:0000256" key="2">
    <source>
        <dbReference type="ARBA" id="ARBA00022485"/>
    </source>
</evidence>
<keyword evidence="11 12" id="KW-0411">Iron-sulfur</keyword>
<evidence type="ECO:0000256" key="4">
    <source>
        <dbReference type="ARBA" id="ARBA00022552"/>
    </source>
</evidence>
<comment type="cofactor">
    <cofactor evidence="12">
        <name>[4Fe-4S] cluster</name>
        <dbReference type="ChEBI" id="CHEBI:49883"/>
    </cofactor>
    <text evidence="12">Binds 1 [4Fe-4S] cluster. The cluster is coordinated with 3 cysteines and an exchangeable S-adenosyl-L-methionine.</text>
</comment>
<proteinExistence type="inferred from homology"/>
<dbReference type="Gene3D" id="3.20.20.70">
    <property type="entry name" value="Aldolase class I"/>
    <property type="match status" value="1"/>
</dbReference>
<comment type="function">
    <text evidence="12">Specifically methylates position 2 of adenine 2503 in 23S rRNA and position 2 of adenine 37 in tRNAs.</text>
</comment>
<dbReference type="EMBL" id="CADCTO010000006">
    <property type="protein sequence ID" value="CAA9212429.1"/>
    <property type="molecule type" value="Genomic_DNA"/>
</dbReference>
<dbReference type="GO" id="GO:0070475">
    <property type="term" value="P:rRNA base methylation"/>
    <property type="evidence" value="ECO:0007669"/>
    <property type="project" value="UniProtKB-UniRule"/>
</dbReference>
<evidence type="ECO:0000256" key="3">
    <source>
        <dbReference type="ARBA" id="ARBA00022490"/>
    </source>
</evidence>
<gene>
    <name evidence="12" type="primary">rlmN</name>
    <name evidence="14" type="ORF">AVDCRST_MAG63-42</name>
</gene>
<dbReference type="InterPro" id="IPR040072">
    <property type="entry name" value="Methyltransferase_A"/>
</dbReference>